<sequence>MRSTGRNNPKLRPILNKHRKSPSLSNLLAKDTLIIDKPCSKSLNSSKSENFLPKIFQVPLNSKKCITKTSLPPFIKSERAFVGTRNVSTPFFKPQSLDTQEKANIPGSEWKIRIKNDQKNEIKQDRAFRKRKNNGSRFFDHIKMKNLAEISFGEKTDMMPNAFAKNKTMRINFN</sequence>
<accession>A0A1R2BYD8</accession>
<protein>
    <submittedName>
        <fullName evidence="1">Uncharacterized protein</fullName>
    </submittedName>
</protein>
<dbReference type="EMBL" id="MPUH01000366">
    <property type="protein sequence ID" value="OMJ81784.1"/>
    <property type="molecule type" value="Genomic_DNA"/>
</dbReference>
<keyword evidence="2" id="KW-1185">Reference proteome</keyword>
<reference evidence="1 2" key="1">
    <citation type="submission" date="2016-11" db="EMBL/GenBank/DDBJ databases">
        <title>The macronuclear genome of Stentor coeruleus: a giant cell with tiny introns.</title>
        <authorList>
            <person name="Slabodnick M."/>
            <person name="Ruby J.G."/>
            <person name="Reiff S.B."/>
            <person name="Swart E.C."/>
            <person name="Gosai S."/>
            <person name="Prabakaran S."/>
            <person name="Witkowska E."/>
            <person name="Larue G.E."/>
            <person name="Fisher S."/>
            <person name="Freeman R.M."/>
            <person name="Gunawardena J."/>
            <person name="Chu W."/>
            <person name="Stover N.A."/>
            <person name="Gregory B.D."/>
            <person name="Nowacki M."/>
            <person name="Derisi J."/>
            <person name="Roy S.W."/>
            <person name="Marshall W.F."/>
            <person name="Sood P."/>
        </authorList>
    </citation>
    <scope>NUCLEOTIDE SEQUENCE [LARGE SCALE GENOMIC DNA]</scope>
    <source>
        <strain evidence="1">WM001</strain>
    </source>
</reference>
<gene>
    <name evidence="1" type="ORF">SteCoe_17667</name>
</gene>
<dbReference type="Proteomes" id="UP000187209">
    <property type="component" value="Unassembled WGS sequence"/>
</dbReference>
<proteinExistence type="predicted"/>
<comment type="caution">
    <text evidence="1">The sequence shown here is derived from an EMBL/GenBank/DDBJ whole genome shotgun (WGS) entry which is preliminary data.</text>
</comment>
<name>A0A1R2BYD8_9CILI</name>
<dbReference type="AlphaFoldDB" id="A0A1R2BYD8"/>
<evidence type="ECO:0000313" key="1">
    <source>
        <dbReference type="EMBL" id="OMJ81784.1"/>
    </source>
</evidence>
<organism evidence="1 2">
    <name type="scientific">Stentor coeruleus</name>
    <dbReference type="NCBI Taxonomy" id="5963"/>
    <lineage>
        <taxon>Eukaryota</taxon>
        <taxon>Sar</taxon>
        <taxon>Alveolata</taxon>
        <taxon>Ciliophora</taxon>
        <taxon>Postciliodesmatophora</taxon>
        <taxon>Heterotrichea</taxon>
        <taxon>Heterotrichida</taxon>
        <taxon>Stentoridae</taxon>
        <taxon>Stentor</taxon>
    </lineage>
</organism>
<evidence type="ECO:0000313" key="2">
    <source>
        <dbReference type="Proteomes" id="UP000187209"/>
    </source>
</evidence>